<dbReference type="PROSITE" id="PS00171">
    <property type="entry name" value="TIM_1"/>
    <property type="match status" value="1"/>
</dbReference>
<dbReference type="Proteomes" id="UP000323632">
    <property type="component" value="Unassembled WGS sequence"/>
</dbReference>
<evidence type="ECO:0000256" key="4">
    <source>
        <dbReference type="ARBA" id="ARBA00022490"/>
    </source>
</evidence>
<dbReference type="PROSITE" id="PS51440">
    <property type="entry name" value="TIM_2"/>
    <property type="match status" value="1"/>
</dbReference>
<evidence type="ECO:0000256" key="3">
    <source>
        <dbReference type="ARBA" id="ARBA00022432"/>
    </source>
</evidence>
<evidence type="ECO:0000313" key="10">
    <source>
        <dbReference type="Proteomes" id="UP000323632"/>
    </source>
</evidence>
<comment type="pathway">
    <text evidence="7 8">Carbohydrate biosynthesis; gluconeogenesis.</text>
</comment>
<dbReference type="RefSeq" id="WP_150031108.1">
    <property type="nucleotide sequence ID" value="NZ_VWSH01000001.1"/>
</dbReference>
<dbReference type="InterPro" id="IPR022896">
    <property type="entry name" value="TrioseP_Isoase_bac/euk"/>
</dbReference>
<name>A0A5M6CMU0_9BACT</name>
<dbReference type="InterPro" id="IPR020861">
    <property type="entry name" value="Triosephosphate_isomerase_AS"/>
</dbReference>
<comment type="caution">
    <text evidence="9">The sequence shown here is derived from an EMBL/GenBank/DDBJ whole genome shotgun (WGS) entry which is preliminary data.</text>
</comment>
<reference evidence="9 10" key="1">
    <citation type="submission" date="2019-09" db="EMBL/GenBank/DDBJ databases">
        <title>Genome sequence and assembly of Taibaiella sp.</title>
        <authorList>
            <person name="Chhetri G."/>
        </authorList>
    </citation>
    <scope>NUCLEOTIDE SEQUENCE [LARGE SCALE GENOMIC DNA]</scope>
    <source>
        <strain evidence="9 10">KVB11</strain>
    </source>
</reference>
<dbReference type="InterPro" id="IPR000652">
    <property type="entry name" value="Triosephosphate_isomerase"/>
</dbReference>
<dbReference type="FunFam" id="3.20.20.70:FF:000016">
    <property type="entry name" value="Triosephosphate isomerase"/>
    <property type="match status" value="1"/>
</dbReference>
<dbReference type="Gene3D" id="3.20.20.70">
    <property type="entry name" value="Aldolase class I"/>
    <property type="match status" value="1"/>
</dbReference>
<dbReference type="GO" id="GO:0006096">
    <property type="term" value="P:glycolytic process"/>
    <property type="evidence" value="ECO:0007669"/>
    <property type="project" value="UniProtKB-UniRule"/>
</dbReference>
<comment type="catalytic activity">
    <reaction evidence="7 8">
        <text>D-glyceraldehyde 3-phosphate = dihydroxyacetone phosphate</text>
        <dbReference type="Rhea" id="RHEA:18585"/>
        <dbReference type="ChEBI" id="CHEBI:57642"/>
        <dbReference type="ChEBI" id="CHEBI:59776"/>
        <dbReference type="EC" id="5.3.1.1"/>
    </reaction>
</comment>
<feature type="binding site" evidence="7">
    <location>
        <begin position="237"/>
        <end position="238"/>
    </location>
    <ligand>
        <name>substrate</name>
    </ligand>
</feature>
<dbReference type="PANTHER" id="PTHR21139">
    <property type="entry name" value="TRIOSEPHOSPHATE ISOMERASE"/>
    <property type="match status" value="1"/>
</dbReference>
<comment type="subunit">
    <text evidence="7 8">Homodimer.</text>
</comment>
<comment type="function">
    <text evidence="7">Involved in the gluconeogenesis. Catalyzes stereospecifically the conversion of dihydroxyacetone phosphate (DHAP) to D-glyceraldehyde-3-phosphate (G3P).</text>
</comment>
<keyword evidence="5 7" id="KW-0324">Glycolysis</keyword>
<feature type="active site" description="Electrophile" evidence="7">
    <location>
        <position position="98"/>
    </location>
</feature>
<dbReference type="EMBL" id="VWSH01000001">
    <property type="protein sequence ID" value="KAA5536531.1"/>
    <property type="molecule type" value="Genomic_DNA"/>
</dbReference>
<evidence type="ECO:0000256" key="8">
    <source>
        <dbReference type="RuleBase" id="RU363013"/>
    </source>
</evidence>
<dbReference type="GO" id="GO:0046166">
    <property type="term" value="P:glyceraldehyde-3-phosphate biosynthetic process"/>
    <property type="evidence" value="ECO:0007669"/>
    <property type="project" value="TreeGrafter"/>
</dbReference>
<evidence type="ECO:0000256" key="2">
    <source>
        <dbReference type="ARBA" id="ARBA00007422"/>
    </source>
</evidence>
<comment type="similarity">
    <text evidence="2 7 8">Belongs to the triosephosphate isomerase family.</text>
</comment>
<dbReference type="UniPathway" id="UPA00109">
    <property type="reaction ID" value="UER00189"/>
</dbReference>
<sequence length="254" mass="27677">MSRTKIVAGNWKMNQNLFEGKQLVTDILKRSSNLSENVKVVIAPPFTQLELAASQIKDTEGFYLAAQNCHQEKAGAYTGEVSAYMLKSVGVDYVILGHSERRQYFGEDETLLAKKVNAVLDAEMKVIFCVGEPLEIRDANTQNELVKKQILGGLFHLDATQFEKIVIAYEPVWAIGTGRTATAEQAQDMHAFIRSVIEEKYGNDMAANTTILYGGSCNPANAATLFACPDVDGGLIGGASLKADDFDAIIKAAF</sequence>
<comment type="subcellular location">
    <subcellularLocation>
        <location evidence="7 8">Cytoplasm</location>
    </subcellularLocation>
</comment>
<dbReference type="CDD" id="cd00311">
    <property type="entry name" value="TIM"/>
    <property type="match status" value="1"/>
</dbReference>
<dbReference type="InterPro" id="IPR035990">
    <property type="entry name" value="TIM_sf"/>
</dbReference>
<feature type="binding site" evidence="7">
    <location>
        <begin position="10"/>
        <end position="12"/>
    </location>
    <ligand>
        <name>substrate</name>
    </ligand>
</feature>
<dbReference type="GO" id="GO:0019563">
    <property type="term" value="P:glycerol catabolic process"/>
    <property type="evidence" value="ECO:0007669"/>
    <property type="project" value="TreeGrafter"/>
</dbReference>
<evidence type="ECO:0000256" key="1">
    <source>
        <dbReference type="ARBA" id="ARBA00004680"/>
    </source>
</evidence>
<dbReference type="GO" id="GO:0004807">
    <property type="term" value="F:triose-phosphate isomerase activity"/>
    <property type="evidence" value="ECO:0007669"/>
    <property type="project" value="UniProtKB-UniRule"/>
</dbReference>
<feature type="active site" description="Proton acceptor" evidence="7">
    <location>
        <position position="170"/>
    </location>
</feature>
<dbReference type="HAMAP" id="MF_00147_B">
    <property type="entry name" value="TIM_B"/>
    <property type="match status" value="1"/>
</dbReference>
<dbReference type="PANTHER" id="PTHR21139:SF42">
    <property type="entry name" value="TRIOSEPHOSPHATE ISOMERASE"/>
    <property type="match status" value="1"/>
</dbReference>
<keyword evidence="3 7" id="KW-0312">Gluconeogenesis</keyword>
<dbReference type="NCBIfam" id="TIGR00419">
    <property type="entry name" value="tim"/>
    <property type="match status" value="1"/>
</dbReference>
<feature type="binding site" evidence="7">
    <location>
        <position position="176"/>
    </location>
    <ligand>
        <name>substrate</name>
    </ligand>
</feature>
<dbReference type="GO" id="GO:0006094">
    <property type="term" value="P:gluconeogenesis"/>
    <property type="evidence" value="ECO:0007669"/>
    <property type="project" value="UniProtKB-UniRule"/>
</dbReference>
<evidence type="ECO:0000256" key="7">
    <source>
        <dbReference type="HAMAP-Rule" id="MF_00147"/>
    </source>
</evidence>
<keyword evidence="4 7" id="KW-0963">Cytoplasm</keyword>
<proteinExistence type="inferred from homology"/>
<dbReference type="AlphaFoldDB" id="A0A5M6CMU0"/>
<protein>
    <recommendedName>
        <fullName evidence="7 8">Triosephosphate isomerase</fullName>
        <shortName evidence="7">TIM</shortName>
        <shortName evidence="7">TPI</shortName>
        <ecNumber evidence="7 8">5.3.1.1</ecNumber>
    </recommendedName>
    <alternativeName>
        <fullName evidence="7">Triose-phosphate isomerase</fullName>
    </alternativeName>
</protein>
<feature type="binding site" evidence="7">
    <location>
        <position position="216"/>
    </location>
    <ligand>
        <name>substrate</name>
    </ligand>
</feature>
<evidence type="ECO:0000256" key="5">
    <source>
        <dbReference type="ARBA" id="ARBA00023152"/>
    </source>
</evidence>
<dbReference type="EC" id="5.3.1.1" evidence="7 8"/>
<gene>
    <name evidence="7" type="primary">tpiA</name>
    <name evidence="9" type="ORF">F0919_02360</name>
</gene>
<dbReference type="InterPro" id="IPR013785">
    <property type="entry name" value="Aldolase_TIM"/>
</dbReference>
<evidence type="ECO:0000313" key="9">
    <source>
        <dbReference type="EMBL" id="KAA5536531.1"/>
    </source>
</evidence>
<dbReference type="Pfam" id="PF00121">
    <property type="entry name" value="TIM"/>
    <property type="match status" value="1"/>
</dbReference>
<dbReference type="UniPathway" id="UPA00138"/>
<evidence type="ECO:0000256" key="6">
    <source>
        <dbReference type="ARBA" id="ARBA00023235"/>
    </source>
</evidence>
<accession>A0A5M6CMU0</accession>
<organism evidence="9 10">
    <name type="scientific">Taibaiella lutea</name>
    <dbReference type="NCBI Taxonomy" id="2608001"/>
    <lineage>
        <taxon>Bacteria</taxon>
        <taxon>Pseudomonadati</taxon>
        <taxon>Bacteroidota</taxon>
        <taxon>Chitinophagia</taxon>
        <taxon>Chitinophagales</taxon>
        <taxon>Chitinophagaceae</taxon>
        <taxon>Taibaiella</taxon>
    </lineage>
</organism>
<keyword evidence="10" id="KW-1185">Reference proteome</keyword>
<comment type="pathway">
    <text evidence="1 7 8">Carbohydrate degradation; glycolysis; D-glyceraldehyde 3-phosphate from glycerone phosphate: step 1/1.</text>
</comment>
<dbReference type="GO" id="GO:0005829">
    <property type="term" value="C:cytosol"/>
    <property type="evidence" value="ECO:0007669"/>
    <property type="project" value="TreeGrafter"/>
</dbReference>
<dbReference type="SUPFAM" id="SSF51351">
    <property type="entry name" value="Triosephosphate isomerase (TIM)"/>
    <property type="match status" value="1"/>
</dbReference>
<keyword evidence="6 7" id="KW-0413">Isomerase</keyword>